<dbReference type="InterPro" id="IPR029044">
    <property type="entry name" value="Nucleotide-diphossugar_trans"/>
</dbReference>
<dbReference type="STRING" id="2880.D7FYE9"/>
<evidence type="ECO:0000256" key="4">
    <source>
        <dbReference type="SAM" id="MobiDB-lite"/>
    </source>
</evidence>
<dbReference type="Pfam" id="PF13704">
    <property type="entry name" value="Glyco_tranf_2_4"/>
    <property type="match status" value="1"/>
</dbReference>
<evidence type="ECO:0000256" key="2">
    <source>
        <dbReference type="ARBA" id="ARBA00022692"/>
    </source>
</evidence>
<dbReference type="PANTHER" id="PTHR21461">
    <property type="entry name" value="GLYCOSYLTRANSFERASE FAMILY 92 PROTEIN"/>
    <property type="match status" value="1"/>
</dbReference>
<proteinExistence type="predicted"/>
<dbReference type="EMBL" id="FN649760">
    <property type="protein sequence ID" value="CBJ32491.1"/>
    <property type="molecule type" value="Genomic_DNA"/>
</dbReference>
<feature type="region of interest" description="Disordered" evidence="4">
    <location>
        <begin position="275"/>
        <end position="305"/>
    </location>
</feature>
<dbReference type="SUPFAM" id="SSF53448">
    <property type="entry name" value="Nucleotide-diphospho-sugar transferases"/>
    <property type="match status" value="1"/>
</dbReference>
<dbReference type="PANTHER" id="PTHR21461:SF69">
    <property type="entry name" value="GLYCOSYLTRANSFERASE FAMILY 92 PROTEIN"/>
    <property type="match status" value="1"/>
</dbReference>
<protein>
    <submittedName>
        <fullName evidence="5">Glycosyltransferase</fullName>
    </submittedName>
</protein>
<keyword evidence="2" id="KW-0812">Transmembrane</keyword>
<reference evidence="5 6" key="1">
    <citation type="journal article" date="2010" name="Nature">
        <title>The Ectocarpus genome and the independent evolution of multicellularity in brown algae.</title>
        <authorList>
            <person name="Cock J.M."/>
            <person name="Sterck L."/>
            <person name="Rouze P."/>
            <person name="Scornet D."/>
            <person name="Allen A.E."/>
            <person name="Amoutzias G."/>
            <person name="Anthouard V."/>
            <person name="Artiguenave F."/>
            <person name="Aury J.M."/>
            <person name="Badger J.H."/>
            <person name="Beszteri B."/>
            <person name="Billiau K."/>
            <person name="Bonnet E."/>
            <person name="Bothwell J.H."/>
            <person name="Bowler C."/>
            <person name="Boyen C."/>
            <person name="Brownlee C."/>
            <person name="Carrano C.J."/>
            <person name="Charrier B."/>
            <person name="Cho G.Y."/>
            <person name="Coelho S.M."/>
            <person name="Collen J."/>
            <person name="Corre E."/>
            <person name="Da Silva C."/>
            <person name="Delage L."/>
            <person name="Delaroque N."/>
            <person name="Dittami S.M."/>
            <person name="Doulbeau S."/>
            <person name="Elias M."/>
            <person name="Farnham G."/>
            <person name="Gachon C.M."/>
            <person name="Gschloessl B."/>
            <person name="Heesch S."/>
            <person name="Jabbari K."/>
            <person name="Jubin C."/>
            <person name="Kawai H."/>
            <person name="Kimura K."/>
            <person name="Kloareg B."/>
            <person name="Kupper F.C."/>
            <person name="Lang D."/>
            <person name="Le Bail A."/>
            <person name="Leblanc C."/>
            <person name="Lerouge P."/>
            <person name="Lohr M."/>
            <person name="Lopez P.J."/>
            <person name="Martens C."/>
            <person name="Maumus F."/>
            <person name="Michel G."/>
            <person name="Miranda-Saavedra D."/>
            <person name="Morales J."/>
            <person name="Moreau H."/>
            <person name="Motomura T."/>
            <person name="Nagasato C."/>
            <person name="Napoli C.A."/>
            <person name="Nelson D.R."/>
            <person name="Nyvall-Collen P."/>
            <person name="Peters A.F."/>
            <person name="Pommier C."/>
            <person name="Potin P."/>
            <person name="Poulain J."/>
            <person name="Quesneville H."/>
            <person name="Read B."/>
            <person name="Rensing S.A."/>
            <person name="Ritter A."/>
            <person name="Rousvoal S."/>
            <person name="Samanta M."/>
            <person name="Samson G."/>
            <person name="Schroeder D.C."/>
            <person name="Segurens B."/>
            <person name="Strittmatter M."/>
            <person name="Tonon T."/>
            <person name="Tregear J.W."/>
            <person name="Valentin K."/>
            <person name="von Dassow P."/>
            <person name="Yamagishi T."/>
            <person name="Van de Peer Y."/>
            <person name="Wincker P."/>
        </authorList>
    </citation>
    <scope>NUCLEOTIDE SEQUENCE [LARGE SCALE GENOMIC DNA]</scope>
    <source>
        <strain evidence="6">Ec32 / CCAP1310/4</strain>
    </source>
</reference>
<keyword evidence="3" id="KW-0472">Membrane</keyword>
<evidence type="ECO:0000313" key="5">
    <source>
        <dbReference type="EMBL" id="CBJ32491.1"/>
    </source>
</evidence>
<name>D7FYE9_ECTSI</name>
<keyword evidence="6" id="KW-1185">Reference proteome</keyword>
<sequence length="305" mass="34247">MKVAICLRTKDFARFLPEWIAFHYALGVDEIFIYDDDSTDNTEEVLWPFVEAGIVRYIFEVIFDRMTQMKPLNHCLEQQLERRSRGDEDAATWVLFHDTDEYLYPSDTSLNIRDALEKHHRTCCALVSRVQYGSAGHDEMPRGLLLENFLMHSHPGPQFGNGLAKVMVNLDPSEPEVGVVEPPLRSMHNAEGCDCAGSKFGGVSDLRINHYLGSIGDYMDRTTRYWEAKKKGEMAAAKTVLRRDINNYRSDDIEHWACATREVLFRIVEGLDLEGGGERGGGGGKGEGEGEGEEGGVKAVSKLEP</sequence>
<dbReference type="GO" id="GO:0016020">
    <property type="term" value="C:membrane"/>
    <property type="evidence" value="ECO:0007669"/>
    <property type="project" value="UniProtKB-SubCell"/>
</dbReference>
<dbReference type="GO" id="GO:0005737">
    <property type="term" value="C:cytoplasm"/>
    <property type="evidence" value="ECO:0007669"/>
    <property type="project" value="TreeGrafter"/>
</dbReference>
<comment type="subcellular location">
    <subcellularLocation>
        <location evidence="1">Membrane</location>
        <topology evidence="1">Single-pass membrane protein</topology>
    </subcellularLocation>
</comment>
<dbReference type="AlphaFoldDB" id="D7FYE9"/>
<organism evidence="5 6">
    <name type="scientific">Ectocarpus siliculosus</name>
    <name type="common">Brown alga</name>
    <name type="synonym">Conferva siliculosa</name>
    <dbReference type="NCBI Taxonomy" id="2880"/>
    <lineage>
        <taxon>Eukaryota</taxon>
        <taxon>Sar</taxon>
        <taxon>Stramenopiles</taxon>
        <taxon>Ochrophyta</taxon>
        <taxon>PX clade</taxon>
        <taxon>Phaeophyceae</taxon>
        <taxon>Ectocarpales</taxon>
        <taxon>Ectocarpaceae</taxon>
        <taxon>Ectocarpus</taxon>
    </lineage>
</organism>
<evidence type="ECO:0000256" key="3">
    <source>
        <dbReference type="ARBA" id="ARBA00022989"/>
    </source>
</evidence>
<accession>D7FYE9</accession>
<evidence type="ECO:0000313" key="6">
    <source>
        <dbReference type="Proteomes" id="UP000002630"/>
    </source>
</evidence>
<keyword evidence="3" id="KW-1133">Transmembrane helix</keyword>
<dbReference type="InParanoid" id="D7FYE9"/>
<dbReference type="Proteomes" id="UP000002630">
    <property type="component" value="Unassembled WGS sequence"/>
</dbReference>
<dbReference type="GO" id="GO:0016757">
    <property type="term" value="F:glycosyltransferase activity"/>
    <property type="evidence" value="ECO:0007669"/>
    <property type="project" value="TreeGrafter"/>
</dbReference>
<evidence type="ECO:0000256" key="1">
    <source>
        <dbReference type="ARBA" id="ARBA00004167"/>
    </source>
</evidence>
<gene>
    <name evidence="5" type="ORF">Esi_0342_0029</name>
</gene>
<dbReference type="OrthoDB" id="2526284at2759"/>